<dbReference type="PIRSF" id="PIRSF033563">
    <property type="entry name" value="UCP033563"/>
    <property type="match status" value="1"/>
</dbReference>
<reference evidence="1" key="1">
    <citation type="journal article" date="2008" name="ISME J.">
        <title>Genomic patterns of recombination, clonal divergence and environment in marine microbial populations.</title>
        <authorList>
            <person name="Konstantinidis K.T."/>
            <person name="Delong E.F."/>
        </authorList>
    </citation>
    <scope>NUCLEOTIDE SEQUENCE</scope>
</reference>
<evidence type="ECO:0000313" key="1">
    <source>
        <dbReference type="EMBL" id="ABZ05945.1"/>
    </source>
</evidence>
<gene>
    <name evidence="1" type="ORF">ALOHA_HF4000001L24ctg1g14</name>
</gene>
<dbReference type="Pfam" id="PF06245">
    <property type="entry name" value="DUF1015"/>
    <property type="match status" value="1"/>
</dbReference>
<dbReference type="AlphaFoldDB" id="B3T036"/>
<organism evidence="1">
    <name type="scientific">uncultured marine microorganism HF4000_001L24</name>
    <dbReference type="NCBI Taxonomy" id="455503"/>
    <lineage>
        <taxon>unclassified sequences</taxon>
        <taxon>environmental samples</taxon>
    </lineage>
</organism>
<accession>B3T036</accession>
<dbReference type="PANTHER" id="PTHR36454">
    <property type="entry name" value="LMO2823 PROTEIN"/>
    <property type="match status" value="1"/>
</dbReference>
<evidence type="ECO:0008006" key="2">
    <source>
        <dbReference type="Google" id="ProtNLM"/>
    </source>
</evidence>
<dbReference type="PANTHER" id="PTHR36454:SF1">
    <property type="entry name" value="DUF1015 DOMAIN-CONTAINING PROTEIN"/>
    <property type="match status" value="1"/>
</dbReference>
<dbReference type="EMBL" id="EU016562">
    <property type="protein sequence ID" value="ABZ05945.1"/>
    <property type="molecule type" value="Genomic_DNA"/>
</dbReference>
<sequence>MHFINPFKGLRPVEEKASSVTIPSTDHLSQKIIINHKKNNPWSYLNIFNPDHQNSKSQNEIDAKAKEQFELMKNNSVIIKDSNKSFYIYKISTKNHSQVGIIGIAKLSAYDNLHIRGHEEIYFERSQKRFDQINNLNAQIGPIYVIYPDNAKLTELIDRQITSKPKYSFDALDECQHELWVVNKEDIVLKISELFNTINRIYIADGHHRIEALSKMSEFRKHKNPNHTGQEPYNYFMVAIFPKSQARILDYNRLVKDLYGYSANDFIKQIKKKFIVEKQSSPYKPNESKTFGMYLDKKWYSIKLKNNPEENLFHIINLDINLLHYYLLEPILGIGDPRYDNRIDFIAGFHGLGSIERKVDSGEARVGFSLFATQMEDVISFADKKLTMPPKSTWFDPKPLDGLVAYDFE</sequence>
<protein>
    <recommendedName>
        <fullName evidence="2">DUF1015 domain-containing protein</fullName>
    </recommendedName>
</protein>
<proteinExistence type="predicted"/>
<dbReference type="InterPro" id="IPR008323">
    <property type="entry name" value="UCP033563"/>
</dbReference>
<name>B3T036_9ZZZZ</name>